<evidence type="ECO:0000256" key="2">
    <source>
        <dbReference type="ARBA" id="ARBA00008328"/>
    </source>
</evidence>
<evidence type="ECO:0000256" key="1">
    <source>
        <dbReference type="ARBA" id="ARBA00004127"/>
    </source>
</evidence>
<evidence type="ECO:0008006" key="11">
    <source>
        <dbReference type="Google" id="ProtNLM"/>
    </source>
</evidence>
<keyword evidence="3" id="KW-0813">Transport</keyword>
<dbReference type="GO" id="GO:0007035">
    <property type="term" value="P:vacuolar acidification"/>
    <property type="evidence" value="ECO:0007669"/>
    <property type="project" value="TreeGrafter"/>
</dbReference>
<dbReference type="GO" id="GO:0000220">
    <property type="term" value="C:vacuolar proton-transporting V-type ATPase, V0 domain"/>
    <property type="evidence" value="ECO:0007669"/>
    <property type="project" value="TreeGrafter"/>
</dbReference>
<reference evidence="10" key="1">
    <citation type="journal article" date="2014" name="Genome Announc.">
        <title>De novo whole-genome sequence and genome annotation of Lichtheimia ramosa.</title>
        <authorList>
            <person name="Linde J."/>
            <person name="Schwartze V."/>
            <person name="Binder U."/>
            <person name="Lass-Florl C."/>
            <person name="Voigt K."/>
            <person name="Horn F."/>
        </authorList>
    </citation>
    <scope>NUCLEOTIDE SEQUENCE</scope>
    <source>
        <strain evidence="10">JMRC FSU:6197</strain>
    </source>
</reference>
<protein>
    <recommendedName>
        <fullName evidence="11">V-type H+-transporting ATPase subunit H</fullName>
    </recommendedName>
</protein>
<evidence type="ECO:0000256" key="5">
    <source>
        <dbReference type="ARBA" id="ARBA00022781"/>
    </source>
</evidence>
<keyword evidence="6 9" id="KW-1133">Transmembrane helix</keyword>
<sequence>MSGYNLIWAFIGLAVLSALGYVVVPKGTNQTDSSHALKRHSVIRTMIVMTIACCYMTWAVTYLAQLHPLIFPRKTNLRPHVEDM</sequence>
<proteinExistence type="inferred from homology"/>
<name>A0A077WZF0_9FUNG</name>
<feature type="transmembrane region" description="Helical" evidence="9">
    <location>
        <begin position="6"/>
        <end position="24"/>
    </location>
</feature>
<dbReference type="AlphaFoldDB" id="A0A077WZF0"/>
<dbReference type="EMBL" id="LK023357">
    <property type="protein sequence ID" value="CDS12207.1"/>
    <property type="molecule type" value="Genomic_DNA"/>
</dbReference>
<organism evidence="10">
    <name type="scientific">Lichtheimia ramosa</name>
    <dbReference type="NCBI Taxonomy" id="688394"/>
    <lineage>
        <taxon>Eukaryota</taxon>
        <taxon>Fungi</taxon>
        <taxon>Fungi incertae sedis</taxon>
        <taxon>Mucoromycota</taxon>
        <taxon>Mucoromycotina</taxon>
        <taxon>Mucoromycetes</taxon>
        <taxon>Mucorales</taxon>
        <taxon>Lichtheimiaceae</taxon>
        <taxon>Lichtheimia</taxon>
    </lineage>
</organism>
<dbReference type="GO" id="GO:0012505">
    <property type="term" value="C:endomembrane system"/>
    <property type="evidence" value="ECO:0007669"/>
    <property type="project" value="UniProtKB-SubCell"/>
</dbReference>
<evidence type="ECO:0000256" key="9">
    <source>
        <dbReference type="SAM" id="Phobius"/>
    </source>
</evidence>
<keyword evidence="5" id="KW-0375">Hydrogen ion transport</keyword>
<dbReference type="InterPro" id="IPR008389">
    <property type="entry name" value="ATPase_V0-cplx_e1/e2_su"/>
</dbReference>
<evidence type="ECO:0000256" key="4">
    <source>
        <dbReference type="ARBA" id="ARBA00022692"/>
    </source>
</evidence>
<keyword evidence="7" id="KW-0406">Ion transport</keyword>
<dbReference type="OrthoDB" id="1508846at2759"/>
<evidence type="ECO:0000256" key="7">
    <source>
        <dbReference type="ARBA" id="ARBA00023065"/>
    </source>
</evidence>
<gene>
    <name evidence="10" type="ORF">LRAMOSA04402</name>
</gene>
<dbReference type="GO" id="GO:0046961">
    <property type="term" value="F:proton-transporting ATPase activity, rotational mechanism"/>
    <property type="evidence" value="ECO:0007669"/>
    <property type="project" value="InterPro"/>
</dbReference>
<dbReference type="PANTHER" id="PTHR12263:SF0">
    <property type="entry name" value="V-TYPE PROTON ATPASE SUBUNIT"/>
    <property type="match status" value="1"/>
</dbReference>
<evidence type="ECO:0000256" key="3">
    <source>
        <dbReference type="ARBA" id="ARBA00022448"/>
    </source>
</evidence>
<accession>A0A077WZF0</accession>
<feature type="transmembrane region" description="Helical" evidence="9">
    <location>
        <begin position="45"/>
        <end position="64"/>
    </location>
</feature>
<keyword evidence="4 9" id="KW-0812">Transmembrane</keyword>
<keyword evidence="8 9" id="KW-0472">Membrane</keyword>
<evidence type="ECO:0000256" key="6">
    <source>
        <dbReference type="ARBA" id="ARBA00022989"/>
    </source>
</evidence>
<dbReference type="Pfam" id="PF05493">
    <property type="entry name" value="ATP_synt_H"/>
    <property type="match status" value="1"/>
</dbReference>
<comment type="subcellular location">
    <subcellularLocation>
        <location evidence="1">Endomembrane system</location>
        <topology evidence="1">Multi-pass membrane protein</topology>
    </subcellularLocation>
</comment>
<evidence type="ECO:0000313" key="10">
    <source>
        <dbReference type="EMBL" id="CDS12207.1"/>
    </source>
</evidence>
<comment type="similarity">
    <text evidence="2">Belongs to the V-ATPase e1/e2 subunit family.</text>
</comment>
<dbReference type="PANTHER" id="PTHR12263">
    <property type="entry name" value="VACUOLAR ATP SYNTHASE SUBUNIT H"/>
    <property type="match status" value="1"/>
</dbReference>
<evidence type="ECO:0000256" key="8">
    <source>
        <dbReference type="ARBA" id="ARBA00023136"/>
    </source>
</evidence>